<gene>
    <name evidence="2" type="ORF">HPB51_016175</name>
</gene>
<keyword evidence="3" id="KW-1185">Reference proteome</keyword>
<dbReference type="AlphaFoldDB" id="A0A9J6E2V2"/>
<dbReference type="Proteomes" id="UP000821866">
    <property type="component" value="Chromosome 4"/>
</dbReference>
<dbReference type="InterPro" id="IPR005135">
    <property type="entry name" value="Endo/exonuclease/phosphatase"/>
</dbReference>
<dbReference type="VEuPathDB" id="VectorBase:LOC119180902"/>
<sequence>MAPRPPLATFGWECRAHKWVTGNVLGVNTAVCVVYLSLQGLHEGNVRLIGCVCEDARRLQADNELIVIGDFNGHLSELDGHLDANGKLLLQLSEDLDLVIMNLESQWEGQFTWCARGSATNIDYALVSLRLHAMLQSCGVDEEGKYSLGSDHNRLRLDFGHSCHKGKIISRRKKIKSLERKLLSSSLGFRLHHTTSGIDERRRLPGLTFADDILLMAEITKEMQALLDICQDEITRLGLCFNVKKIALLRLVGECTKESVVTLGDAEVSSCTEYRYLGVKLSAPTDMYSLHEAKTREAGLRAQSILWRRCF</sequence>
<name>A0A9J6E2V2_RHIMP</name>
<dbReference type="SUPFAM" id="SSF56219">
    <property type="entry name" value="DNase I-like"/>
    <property type="match status" value="1"/>
</dbReference>
<dbReference type="EMBL" id="JABSTU010000006">
    <property type="protein sequence ID" value="KAH8028352.1"/>
    <property type="molecule type" value="Genomic_DNA"/>
</dbReference>
<proteinExistence type="predicted"/>
<organism evidence="2 3">
    <name type="scientific">Rhipicephalus microplus</name>
    <name type="common">Cattle tick</name>
    <name type="synonym">Boophilus microplus</name>
    <dbReference type="NCBI Taxonomy" id="6941"/>
    <lineage>
        <taxon>Eukaryota</taxon>
        <taxon>Metazoa</taxon>
        <taxon>Ecdysozoa</taxon>
        <taxon>Arthropoda</taxon>
        <taxon>Chelicerata</taxon>
        <taxon>Arachnida</taxon>
        <taxon>Acari</taxon>
        <taxon>Parasitiformes</taxon>
        <taxon>Ixodida</taxon>
        <taxon>Ixodoidea</taxon>
        <taxon>Ixodidae</taxon>
        <taxon>Rhipicephalinae</taxon>
        <taxon>Rhipicephalus</taxon>
        <taxon>Boophilus</taxon>
    </lineage>
</organism>
<dbReference type="Pfam" id="PF14529">
    <property type="entry name" value="Exo_endo_phos_2"/>
    <property type="match status" value="1"/>
</dbReference>
<dbReference type="Gene3D" id="3.60.10.10">
    <property type="entry name" value="Endonuclease/exonuclease/phosphatase"/>
    <property type="match status" value="1"/>
</dbReference>
<protein>
    <recommendedName>
        <fullName evidence="1">Endonuclease/exonuclease/phosphatase domain-containing protein</fullName>
    </recommendedName>
</protein>
<dbReference type="VEuPathDB" id="VectorBase:LOC119172943"/>
<reference evidence="2" key="1">
    <citation type="journal article" date="2020" name="Cell">
        <title>Large-Scale Comparative Analyses of Tick Genomes Elucidate Their Genetic Diversity and Vector Capacities.</title>
        <authorList>
            <consortium name="Tick Genome and Microbiome Consortium (TIGMIC)"/>
            <person name="Jia N."/>
            <person name="Wang J."/>
            <person name="Shi W."/>
            <person name="Du L."/>
            <person name="Sun Y."/>
            <person name="Zhan W."/>
            <person name="Jiang J.F."/>
            <person name="Wang Q."/>
            <person name="Zhang B."/>
            <person name="Ji P."/>
            <person name="Bell-Sakyi L."/>
            <person name="Cui X.M."/>
            <person name="Yuan T.T."/>
            <person name="Jiang B.G."/>
            <person name="Yang W.F."/>
            <person name="Lam T.T."/>
            <person name="Chang Q.C."/>
            <person name="Ding S.J."/>
            <person name="Wang X.J."/>
            <person name="Zhu J.G."/>
            <person name="Ruan X.D."/>
            <person name="Zhao L."/>
            <person name="Wei J.T."/>
            <person name="Ye R.Z."/>
            <person name="Que T.C."/>
            <person name="Du C.H."/>
            <person name="Zhou Y.H."/>
            <person name="Cheng J.X."/>
            <person name="Dai P.F."/>
            <person name="Guo W.B."/>
            <person name="Han X.H."/>
            <person name="Huang E.J."/>
            <person name="Li L.F."/>
            <person name="Wei W."/>
            <person name="Gao Y.C."/>
            <person name="Liu J.Z."/>
            <person name="Shao H.Z."/>
            <person name="Wang X."/>
            <person name="Wang C.C."/>
            <person name="Yang T.C."/>
            <person name="Huo Q.B."/>
            <person name="Li W."/>
            <person name="Chen H.Y."/>
            <person name="Chen S.E."/>
            <person name="Zhou L.G."/>
            <person name="Ni X.B."/>
            <person name="Tian J.H."/>
            <person name="Sheng Y."/>
            <person name="Liu T."/>
            <person name="Pan Y.S."/>
            <person name="Xia L.Y."/>
            <person name="Li J."/>
            <person name="Zhao F."/>
            <person name="Cao W.C."/>
        </authorList>
    </citation>
    <scope>NUCLEOTIDE SEQUENCE</scope>
    <source>
        <strain evidence="2">Rmic-2018</strain>
    </source>
</reference>
<evidence type="ECO:0000313" key="3">
    <source>
        <dbReference type="Proteomes" id="UP000821866"/>
    </source>
</evidence>
<evidence type="ECO:0000259" key="1">
    <source>
        <dbReference type="Pfam" id="PF14529"/>
    </source>
</evidence>
<evidence type="ECO:0000313" key="2">
    <source>
        <dbReference type="EMBL" id="KAH8028352.1"/>
    </source>
</evidence>
<feature type="domain" description="Endonuclease/exonuclease/phosphatase" evidence="1">
    <location>
        <begin position="56"/>
        <end position="153"/>
    </location>
</feature>
<comment type="caution">
    <text evidence="2">The sequence shown here is derived from an EMBL/GenBank/DDBJ whole genome shotgun (WGS) entry which is preliminary data.</text>
</comment>
<dbReference type="GO" id="GO:0003824">
    <property type="term" value="F:catalytic activity"/>
    <property type="evidence" value="ECO:0007669"/>
    <property type="project" value="InterPro"/>
</dbReference>
<dbReference type="InterPro" id="IPR036691">
    <property type="entry name" value="Endo/exonu/phosph_ase_sf"/>
</dbReference>
<accession>A0A9J6E2V2</accession>
<reference evidence="2" key="2">
    <citation type="submission" date="2021-09" db="EMBL/GenBank/DDBJ databases">
        <authorList>
            <person name="Jia N."/>
            <person name="Wang J."/>
            <person name="Shi W."/>
            <person name="Du L."/>
            <person name="Sun Y."/>
            <person name="Zhan W."/>
            <person name="Jiang J."/>
            <person name="Wang Q."/>
            <person name="Zhang B."/>
            <person name="Ji P."/>
            <person name="Sakyi L.B."/>
            <person name="Cui X."/>
            <person name="Yuan T."/>
            <person name="Jiang B."/>
            <person name="Yang W."/>
            <person name="Lam T.T.-Y."/>
            <person name="Chang Q."/>
            <person name="Ding S."/>
            <person name="Wang X."/>
            <person name="Zhu J."/>
            <person name="Ruan X."/>
            <person name="Zhao L."/>
            <person name="Wei J."/>
            <person name="Que T."/>
            <person name="Du C."/>
            <person name="Cheng J."/>
            <person name="Dai P."/>
            <person name="Han X."/>
            <person name="Huang E."/>
            <person name="Gao Y."/>
            <person name="Liu J."/>
            <person name="Shao H."/>
            <person name="Ye R."/>
            <person name="Li L."/>
            <person name="Wei W."/>
            <person name="Wang X."/>
            <person name="Wang C."/>
            <person name="Huo Q."/>
            <person name="Li W."/>
            <person name="Guo W."/>
            <person name="Chen H."/>
            <person name="Chen S."/>
            <person name="Zhou L."/>
            <person name="Zhou L."/>
            <person name="Ni X."/>
            <person name="Tian J."/>
            <person name="Zhou Y."/>
            <person name="Sheng Y."/>
            <person name="Liu T."/>
            <person name="Pan Y."/>
            <person name="Xia L."/>
            <person name="Li J."/>
            <person name="Zhao F."/>
            <person name="Cao W."/>
        </authorList>
    </citation>
    <scope>NUCLEOTIDE SEQUENCE</scope>
    <source>
        <strain evidence="2">Rmic-2018</strain>
        <tissue evidence="2">Larvae</tissue>
    </source>
</reference>